<keyword evidence="1" id="KW-1133">Transmembrane helix</keyword>
<feature type="transmembrane region" description="Helical" evidence="1">
    <location>
        <begin position="69"/>
        <end position="94"/>
    </location>
</feature>
<dbReference type="AlphaFoldDB" id="A0A1R3JC93"/>
<organism evidence="2 3">
    <name type="scientific">Corchorus olitorius</name>
    <dbReference type="NCBI Taxonomy" id="93759"/>
    <lineage>
        <taxon>Eukaryota</taxon>
        <taxon>Viridiplantae</taxon>
        <taxon>Streptophyta</taxon>
        <taxon>Embryophyta</taxon>
        <taxon>Tracheophyta</taxon>
        <taxon>Spermatophyta</taxon>
        <taxon>Magnoliopsida</taxon>
        <taxon>eudicotyledons</taxon>
        <taxon>Gunneridae</taxon>
        <taxon>Pentapetalae</taxon>
        <taxon>rosids</taxon>
        <taxon>malvids</taxon>
        <taxon>Malvales</taxon>
        <taxon>Malvaceae</taxon>
        <taxon>Grewioideae</taxon>
        <taxon>Apeibeae</taxon>
        <taxon>Corchorus</taxon>
    </lineage>
</organism>
<feature type="transmembrane region" description="Helical" evidence="1">
    <location>
        <begin position="6"/>
        <end position="23"/>
    </location>
</feature>
<evidence type="ECO:0000313" key="2">
    <source>
        <dbReference type="EMBL" id="OMO92450.1"/>
    </source>
</evidence>
<name>A0A1R3JC93_9ROSI</name>
<evidence type="ECO:0000313" key="3">
    <source>
        <dbReference type="Proteomes" id="UP000187203"/>
    </source>
</evidence>
<dbReference type="EMBL" id="AWUE01016361">
    <property type="protein sequence ID" value="OMO92450.1"/>
    <property type="molecule type" value="Genomic_DNA"/>
</dbReference>
<gene>
    <name evidence="2" type="ORF">COLO4_17569</name>
</gene>
<keyword evidence="3" id="KW-1185">Reference proteome</keyword>
<comment type="caution">
    <text evidence="2">The sequence shown here is derived from an EMBL/GenBank/DDBJ whole genome shotgun (WGS) entry which is preliminary data.</text>
</comment>
<evidence type="ECO:0000256" key="1">
    <source>
        <dbReference type="SAM" id="Phobius"/>
    </source>
</evidence>
<reference evidence="3" key="1">
    <citation type="submission" date="2013-09" db="EMBL/GenBank/DDBJ databases">
        <title>Corchorus olitorius genome sequencing.</title>
        <authorList>
            <person name="Alam M."/>
            <person name="Haque M.S."/>
            <person name="Islam M.S."/>
            <person name="Emdad E.M."/>
            <person name="Islam M.M."/>
            <person name="Ahmed B."/>
            <person name="Halim A."/>
            <person name="Hossen Q.M.M."/>
            <person name="Hossain M.Z."/>
            <person name="Ahmed R."/>
            <person name="Khan M.M."/>
            <person name="Islam R."/>
            <person name="Rashid M.M."/>
            <person name="Khan S.A."/>
            <person name="Rahman M.S."/>
            <person name="Alam M."/>
            <person name="Yahiya A.S."/>
            <person name="Khan M.S."/>
            <person name="Azam M.S."/>
            <person name="Haque T."/>
            <person name="Lashkar M.Z.H."/>
            <person name="Akhand A.I."/>
            <person name="Morshed G."/>
            <person name="Roy S."/>
            <person name="Uddin K.S."/>
            <person name="Rabeya T."/>
            <person name="Hossain A.S."/>
            <person name="Chowdhury A."/>
            <person name="Snigdha A.R."/>
            <person name="Mortoza M.S."/>
            <person name="Matin S.A."/>
            <person name="Hoque S.M.E."/>
            <person name="Islam M.K."/>
            <person name="Roy D.K."/>
            <person name="Haider R."/>
            <person name="Moosa M.M."/>
            <person name="Elias S.M."/>
            <person name="Hasan A.M."/>
            <person name="Jahan S."/>
            <person name="Shafiuddin M."/>
            <person name="Mahmood N."/>
            <person name="Shommy N.S."/>
        </authorList>
    </citation>
    <scope>NUCLEOTIDE SEQUENCE [LARGE SCALE GENOMIC DNA]</scope>
    <source>
        <strain evidence="3">cv. O-4</strain>
    </source>
</reference>
<proteinExistence type="predicted"/>
<accession>A0A1R3JC93</accession>
<sequence length="158" mass="17672">MLPTFIGVWMFFAIMFYMNLEPLAQPTRTFRFFSAMFILFLGVFLLLLLHPLPILSPPYAPISTTVKGYAPITISTISDCFAFITLFLAVIGIVSLETLFPLEFPLTMVVIRYMLALSLVGDVGLLAFPLVRGFVIWFIVSISGSLFERDLYGLVGVV</sequence>
<feature type="transmembrane region" description="Helical" evidence="1">
    <location>
        <begin position="30"/>
        <end position="49"/>
    </location>
</feature>
<feature type="transmembrane region" description="Helical" evidence="1">
    <location>
        <begin position="115"/>
        <end position="140"/>
    </location>
</feature>
<dbReference type="Proteomes" id="UP000187203">
    <property type="component" value="Unassembled WGS sequence"/>
</dbReference>
<protein>
    <submittedName>
        <fullName evidence="2">Uncharacterized protein</fullName>
    </submittedName>
</protein>
<keyword evidence="1" id="KW-0472">Membrane</keyword>
<keyword evidence="1" id="KW-0812">Transmembrane</keyword>